<dbReference type="eggNOG" id="COG1024">
    <property type="taxonomic scope" value="Bacteria"/>
</dbReference>
<comment type="similarity">
    <text evidence="1">Belongs to the enoyl-CoA hydratase/isomerase family.</text>
</comment>
<evidence type="ECO:0000256" key="1">
    <source>
        <dbReference type="ARBA" id="ARBA00005254"/>
    </source>
</evidence>
<dbReference type="AlphaFoldDB" id="A6G0L0"/>
<dbReference type="InterPro" id="IPR029045">
    <property type="entry name" value="ClpP/crotonase-like_dom_sf"/>
</dbReference>
<dbReference type="OrthoDB" id="5365311at2"/>
<dbReference type="Gene3D" id="1.10.12.10">
    <property type="entry name" value="Lyase 2-enoyl-coa Hydratase, Chain A, domain 2"/>
    <property type="match status" value="1"/>
</dbReference>
<dbReference type="InterPro" id="IPR014748">
    <property type="entry name" value="Enoyl-CoA_hydra_C"/>
</dbReference>
<gene>
    <name evidence="2" type="ORF">PPSIR1_37224</name>
</gene>
<dbReference type="GO" id="GO:0003824">
    <property type="term" value="F:catalytic activity"/>
    <property type="evidence" value="ECO:0007669"/>
    <property type="project" value="UniProtKB-ARBA"/>
</dbReference>
<proteinExistence type="inferred from homology"/>
<name>A6G0L0_9BACT</name>
<dbReference type="PANTHER" id="PTHR42964">
    <property type="entry name" value="ENOYL-COA HYDRATASE"/>
    <property type="match status" value="1"/>
</dbReference>
<dbReference type="EMBL" id="ABCS01000009">
    <property type="protein sequence ID" value="EDM80656.1"/>
    <property type="molecule type" value="Genomic_DNA"/>
</dbReference>
<dbReference type="STRING" id="391625.PPSIR1_37224"/>
<accession>A6G0L0</accession>
<evidence type="ECO:0000313" key="2">
    <source>
        <dbReference type="EMBL" id="EDM80656.1"/>
    </source>
</evidence>
<dbReference type="SUPFAM" id="SSF52096">
    <property type="entry name" value="ClpP/crotonase"/>
    <property type="match status" value="1"/>
</dbReference>
<protein>
    <submittedName>
        <fullName evidence="2">Enoyl-CoA hydratase</fullName>
    </submittedName>
</protein>
<dbReference type="InterPro" id="IPR051683">
    <property type="entry name" value="Enoyl-CoA_Hydratase/Isomerase"/>
</dbReference>
<sequence length="280" mass="29542">MRDADFELPSTEHLALSLDGWVLTVTLNRPKARNAMSFAMVEELVAVFDAIQDSAQIRAVVLRGAGGHFCAGGDVKDMAKVRMLPAPDELGGPDDAMATSNRKFGTMLSIIEAAPQAVIAVVEGAAMGGGFGLACVADVTLIRADAKLRLPETSLGIVPAQIAPFIVRRIGLTQARRLAVTGGRLDGDQAKVLGIAHESYADAEALEAGLAATLADIRRCAPGAVALTKDLVLSALSENLEVLLDRAARDFAIQIRSPEGLEGTMAFVEKREPEWARSDA</sequence>
<comment type="caution">
    <text evidence="2">The sequence shown here is derived from an EMBL/GenBank/DDBJ whole genome shotgun (WGS) entry which is preliminary data.</text>
</comment>
<keyword evidence="3" id="KW-1185">Reference proteome</keyword>
<dbReference type="RefSeq" id="WP_006970259.1">
    <property type="nucleotide sequence ID" value="NZ_ABCS01000009.1"/>
</dbReference>
<evidence type="ECO:0000313" key="3">
    <source>
        <dbReference type="Proteomes" id="UP000005801"/>
    </source>
</evidence>
<dbReference type="GO" id="GO:0008300">
    <property type="term" value="P:isoprenoid catabolic process"/>
    <property type="evidence" value="ECO:0007669"/>
    <property type="project" value="TreeGrafter"/>
</dbReference>
<dbReference type="CDD" id="cd06558">
    <property type="entry name" value="crotonase-like"/>
    <property type="match status" value="1"/>
</dbReference>
<dbReference type="Proteomes" id="UP000005801">
    <property type="component" value="Unassembled WGS sequence"/>
</dbReference>
<dbReference type="InterPro" id="IPR001753">
    <property type="entry name" value="Enoyl-CoA_hydra/iso"/>
</dbReference>
<dbReference type="PANTHER" id="PTHR42964:SF1">
    <property type="entry name" value="POLYKETIDE BIOSYNTHESIS ENOYL-COA HYDRATASE PKSH-RELATED"/>
    <property type="match status" value="1"/>
</dbReference>
<reference evidence="2 3" key="1">
    <citation type="submission" date="2007-06" db="EMBL/GenBank/DDBJ databases">
        <authorList>
            <person name="Shimkets L."/>
            <person name="Ferriera S."/>
            <person name="Johnson J."/>
            <person name="Kravitz S."/>
            <person name="Beeson K."/>
            <person name="Sutton G."/>
            <person name="Rogers Y.-H."/>
            <person name="Friedman R."/>
            <person name="Frazier M."/>
            <person name="Venter J.C."/>
        </authorList>
    </citation>
    <scope>NUCLEOTIDE SEQUENCE [LARGE SCALE GENOMIC DNA]</scope>
    <source>
        <strain evidence="2 3">SIR-1</strain>
    </source>
</reference>
<dbReference type="Gene3D" id="3.90.226.10">
    <property type="entry name" value="2-enoyl-CoA Hydratase, Chain A, domain 1"/>
    <property type="match status" value="1"/>
</dbReference>
<dbReference type="Pfam" id="PF00378">
    <property type="entry name" value="ECH_1"/>
    <property type="match status" value="1"/>
</dbReference>
<organism evidence="2 3">
    <name type="scientific">Plesiocystis pacifica SIR-1</name>
    <dbReference type="NCBI Taxonomy" id="391625"/>
    <lineage>
        <taxon>Bacteria</taxon>
        <taxon>Pseudomonadati</taxon>
        <taxon>Myxococcota</taxon>
        <taxon>Polyangia</taxon>
        <taxon>Nannocystales</taxon>
        <taxon>Nannocystaceae</taxon>
        <taxon>Plesiocystis</taxon>
    </lineage>
</organism>